<evidence type="ECO:0000313" key="3">
    <source>
        <dbReference type="Proteomes" id="UP000037843"/>
    </source>
</evidence>
<organism evidence="1 3">
    <name type="scientific">Mycobacteroides immunogenum</name>
    <dbReference type="NCBI Taxonomy" id="83262"/>
    <lineage>
        <taxon>Bacteria</taxon>
        <taxon>Bacillati</taxon>
        <taxon>Actinomycetota</taxon>
        <taxon>Actinomycetes</taxon>
        <taxon>Mycobacteriales</taxon>
        <taxon>Mycobacteriaceae</taxon>
        <taxon>Mycobacteroides</taxon>
    </lineage>
</organism>
<proteinExistence type="predicted"/>
<evidence type="ECO:0000313" key="1">
    <source>
        <dbReference type="EMBL" id="KPG11262.1"/>
    </source>
</evidence>
<keyword evidence="4" id="KW-1185">Reference proteome</keyword>
<dbReference type="KEGG" id="miz:BAB75_01410"/>
<dbReference type="GeneID" id="45762563"/>
<dbReference type="OrthoDB" id="4763860at2"/>
<comment type="caution">
    <text evidence="1">The sequence shown here is derived from an EMBL/GenBank/DDBJ whole genome shotgun (WGS) entry which is preliminary data.</text>
</comment>
<evidence type="ECO:0000313" key="2">
    <source>
        <dbReference type="EMBL" id="KPG34290.1"/>
    </source>
</evidence>
<evidence type="ECO:0000313" key="4">
    <source>
        <dbReference type="Proteomes" id="UP000037962"/>
    </source>
</evidence>
<dbReference type="RefSeq" id="WP_043077350.1">
    <property type="nucleotide sequence ID" value="NZ_CP011530.1"/>
</dbReference>
<name>A0A7V8LPG1_9MYCO</name>
<sequence length="100" mass="10711">MGDPIKLDLEALGRLRPQIESLVDRIKSETPTASSSAGADPALAALQDLTGRALPNVQKIVTGFMGNFAEVEEAGRRGFIATEEHGAALFRVMPDLHRQA</sequence>
<protein>
    <submittedName>
        <fullName evidence="1">Uncharacterized protein</fullName>
    </submittedName>
</protein>
<accession>A0A7V8LPG1</accession>
<reference evidence="3 4" key="1">
    <citation type="submission" date="2015-09" db="EMBL/GenBank/DDBJ databases">
        <title>Genome Sequences of Mycobacterium immunogenum Isolates, Recuperated from a Chloraminated Drinking Water Distribution System Simulator Subjected to Episodes of Nitrification.</title>
        <authorList>
            <person name="Gomez-Alvarez V."/>
            <person name="Revetta R.P."/>
        </authorList>
    </citation>
    <scope>NUCLEOTIDE SEQUENCE [LARGE SCALE GENOMIC DNA]</scope>
    <source>
        <strain evidence="1 3">H008</strain>
        <strain evidence="2 4">H076</strain>
    </source>
</reference>
<dbReference type="EMBL" id="LJFS01000011">
    <property type="protein sequence ID" value="KPG34290.1"/>
    <property type="molecule type" value="Genomic_DNA"/>
</dbReference>
<dbReference type="EMBL" id="LJFO01000006">
    <property type="protein sequence ID" value="KPG11262.1"/>
    <property type="molecule type" value="Genomic_DNA"/>
</dbReference>
<gene>
    <name evidence="1" type="ORF">AN908_12860</name>
    <name evidence="2" type="ORF">AN912_11060</name>
</gene>
<dbReference type="Proteomes" id="UP000037962">
    <property type="component" value="Unassembled WGS sequence"/>
</dbReference>
<dbReference type="AlphaFoldDB" id="A0A7V8LPG1"/>
<dbReference type="Proteomes" id="UP000037843">
    <property type="component" value="Unassembled WGS sequence"/>
</dbReference>